<dbReference type="GO" id="GO:0032574">
    <property type="term" value="F:5'-3' RNA helicase activity"/>
    <property type="evidence" value="ECO:0007669"/>
    <property type="project" value="InterPro"/>
</dbReference>
<dbReference type="FunCoup" id="A0A6I8TZ94">
    <property type="interactions" value="20"/>
</dbReference>
<evidence type="ECO:0000259" key="7">
    <source>
        <dbReference type="PROSITE" id="PS00028"/>
    </source>
</evidence>
<gene>
    <name evidence="8" type="primary">5571916</name>
</gene>
<dbReference type="CDD" id="cd18038">
    <property type="entry name" value="DEXXQc_Helz-like"/>
    <property type="match status" value="1"/>
</dbReference>
<reference evidence="8 9" key="1">
    <citation type="submission" date="2017-06" db="EMBL/GenBank/DDBJ databases">
        <title>Aedes aegypti genome working group (AGWG) sequencing and assembly.</title>
        <authorList>
            <consortium name="Aedes aegypti Genome Working Group (AGWG)"/>
            <person name="Matthews B.J."/>
        </authorList>
    </citation>
    <scope>NUCLEOTIDE SEQUENCE [LARGE SCALE GENOMIC DNA]</scope>
    <source>
        <strain evidence="8 9">LVP_AGWG</strain>
    </source>
</reference>
<evidence type="ECO:0000256" key="2">
    <source>
        <dbReference type="ARBA" id="ARBA00022801"/>
    </source>
</evidence>
<dbReference type="GO" id="GO:0003723">
    <property type="term" value="F:RNA binding"/>
    <property type="evidence" value="ECO:0007669"/>
    <property type="project" value="InterPro"/>
</dbReference>
<dbReference type="CDD" id="cd18808">
    <property type="entry name" value="SF1_C_Upf1"/>
    <property type="match status" value="1"/>
</dbReference>
<keyword evidence="9" id="KW-1185">Reference proteome</keyword>
<dbReference type="AlphaFoldDB" id="A0A6I8TZ94"/>
<evidence type="ECO:0000256" key="6">
    <source>
        <dbReference type="SAM" id="MobiDB-lite"/>
    </source>
</evidence>
<feature type="domain" description="C2H2-type" evidence="7">
    <location>
        <begin position="145"/>
        <end position="166"/>
    </location>
</feature>
<name>A0A6I8TZ94_AEDAE</name>
<evidence type="ECO:0000256" key="3">
    <source>
        <dbReference type="ARBA" id="ARBA00022806"/>
    </source>
</evidence>
<evidence type="ECO:0000313" key="9">
    <source>
        <dbReference type="Proteomes" id="UP000008820"/>
    </source>
</evidence>
<keyword evidence="5" id="KW-0943">RNA-mediated gene silencing</keyword>
<feature type="compositionally biased region" description="Basic and acidic residues" evidence="6">
    <location>
        <begin position="25"/>
        <end position="39"/>
    </location>
</feature>
<dbReference type="Gene3D" id="3.40.50.300">
    <property type="entry name" value="P-loop containing nucleotide triphosphate hydrolases"/>
    <property type="match status" value="2"/>
</dbReference>
<dbReference type="PROSITE" id="PS00028">
    <property type="entry name" value="ZINC_FINGER_C2H2_1"/>
    <property type="match status" value="1"/>
</dbReference>
<dbReference type="FunFam" id="3.40.50.300:FF:000326">
    <property type="entry name" value="P-loop containing nucleoside triphosphate hydrolase"/>
    <property type="match status" value="1"/>
</dbReference>
<feature type="compositionally biased region" description="Polar residues" evidence="6">
    <location>
        <begin position="948"/>
        <end position="957"/>
    </location>
</feature>
<dbReference type="InterPro" id="IPR047187">
    <property type="entry name" value="SF1_C_Upf1"/>
</dbReference>
<dbReference type="Pfam" id="PF13087">
    <property type="entry name" value="AAA_12"/>
    <property type="match status" value="1"/>
</dbReference>
<dbReference type="Pfam" id="PF13086">
    <property type="entry name" value="AAA_11"/>
    <property type="match status" value="2"/>
</dbReference>
<dbReference type="GO" id="GO:0005829">
    <property type="term" value="C:cytosol"/>
    <property type="evidence" value="ECO:0007669"/>
    <property type="project" value="TreeGrafter"/>
</dbReference>
<dbReference type="Proteomes" id="UP000008820">
    <property type="component" value="Chromosome 3"/>
</dbReference>
<dbReference type="InterPro" id="IPR041677">
    <property type="entry name" value="DNA2/NAM7_AAA_11"/>
</dbReference>
<evidence type="ECO:0000256" key="5">
    <source>
        <dbReference type="ARBA" id="ARBA00023158"/>
    </source>
</evidence>
<feature type="region of interest" description="Disordered" evidence="6">
    <location>
        <begin position="25"/>
        <end position="116"/>
    </location>
</feature>
<dbReference type="GO" id="GO:0016787">
    <property type="term" value="F:hydrolase activity"/>
    <property type="evidence" value="ECO:0007669"/>
    <property type="project" value="UniProtKB-KW"/>
</dbReference>
<evidence type="ECO:0000313" key="8">
    <source>
        <dbReference type="EnsemblMetazoa" id="AAEL021302-PA"/>
    </source>
</evidence>
<dbReference type="PANTHER" id="PTHR10887">
    <property type="entry name" value="DNA2/NAM7 HELICASE FAMILY"/>
    <property type="match status" value="1"/>
</dbReference>
<feature type="compositionally biased region" description="Basic and acidic residues" evidence="6">
    <location>
        <begin position="50"/>
        <end position="66"/>
    </location>
</feature>
<dbReference type="OrthoDB" id="6513042at2759"/>
<dbReference type="InterPro" id="IPR041679">
    <property type="entry name" value="DNA2/NAM7-like_C"/>
</dbReference>
<dbReference type="InParanoid" id="A0A6I8TZ94"/>
<evidence type="ECO:0000256" key="1">
    <source>
        <dbReference type="ARBA" id="ARBA00022741"/>
    </source>
</evidence>
<feature type="compositionally biased region" description="Basic residues" evidence="6">
    <location>
        <begin position="40"/>
        <end position="49"/>
    </location>
</feature>
<keyword evidence="3" id="KW-0347">Helicase</keyword>
<keyword evidence="2" id="KW-0378">Hydrolase</keyword>
<dbReference type="GO" id="GO:0005524">
    <property type="term" value="F:ATP binding"/>
    <property type="evidence" value="ECO:0007669"/>
    <property type="project" value="UniProtKB-KW"/>
</dbReference>
<dbReference type="GO" id="GO:0043186">
    <property type="term" value="C:P granule"/>
    <property type="evidence" value="ECO:0007669"/>
    <property type="project" value="TreeGrafter"/>
</dbReference>
<keyword evidence="4" id="KW-0067">ATP-binding</keyword>
<reference evidence="8" key="2">
    <citation type="submission" date="2020-05" db="UniProtKB">
        <authorList>
            <consortium name="EnsemblMetazoa"/>
        </authorList>
    </citation>
    <scope>IDENTIFICATION</scope>
    <source>
        <strain evidence="8">LVP_AGWG</strain>
    </source>
</reference>
<sequence>MTTKCEPNMANIIQWLQQLNLRRDECSTAEGKQEAGPELKKRRRRKYTRKSKDDNPSIKTNDKIENHNSTVKESAHQSSQPKSRIPNGQANQTNLEKHQENSNRNSKARRTRNRPSFNREWIIKPVDTIIRLPMKLEVFDPITDCPICQQQFRSERMFRSHVAVSHGSCFKLDPLLDFDPRNHRIDRQVCKLAMQQLPMSVPTFSITVENLASVPILLNSIYIFDGNVQLWPVFAGGQILRMVPGYCFEDEVTLDDMVLVEGRSYSLIITATPVGSDRLLNRQVVEQYHFTEKVANNRGKKTQIALTKLPPYDIPRPVTILYKSNYKDNGLYTSQERDLMRLIEVSKQDNLLSLDRYSKQLTVLNQIEAQHMLQEYFNYTILEPVIVPQNNTRLYTVSTSQFKKKPSLLNEDVKAIFISQGATRMEKAYGVVEKITADMVTFRMQEFVDATKVVKIMFMLNRTTFQLERKALTLMSATLIKSICLPEAVTGGPLESFASFQWIRQNVASNAEQVVAIRNIVNQTSFPAPYILFGPPGTGKTSTLVEAIGQIYKLRPTVNILVAATSNYAANELTSRLLDCIPDEDVFRFFAYSSLKKINEIEWDVLDVSNLAGHSYSNICYEDIYMCRVVVATLTTAGRLIQANIKSKHFSYVFIDECGSSKEITSLIPIAGLATNGNEINASVVLAGDPKQLGPVIQYDFLKQTSHGLSMLERLMNLPLYAKDQVTNKYNHKAIMVLRDNYRSNDRLIQFCNDLFYDGQLRSKASHEIKNFAVGWHRLPNSNCPLMFHPISSKTKQDKLTYSFFNAGEAKKVLFYVSDLLKNGLNGKPVNQSDIGILSFYARQVTFLRGLCTSNKWHDIEIGSAEQYQGREKPIMMISTVRSNCDNVGFLADAKRLNVALTRARSLMIVVGNTETLQQDPLWKKFLDYCRKNGAIVNRNRKTSSAVTTSDVNKISSPKTPKTKKRTKKLANDLFQTTTTPVATCDLQTEAIHRIIQKFVHSN</sequence>
<dbReference type="InterPro" id="IPR045055">
    <property type="entry name" value="DNA2/NAM7-like"/>
</dbReference>
<dbReference type="GO" id="GO:0005694">
    <property type="term" value="C:chromosome"/>
    <property type="evidence" value="ECO:0007669"/>
    <property type="project" value="UniProtKB-ARBA"/>
</dbReference>
<dbReference type="GO" id="GO:0035194">
    <property type="term" value="P:regulatory ncRNA-mediated post-transcriptional gene silencing"/>
    <property type="evidence" value="ECO:0007669"/>
    <property type="project" value="TreeGrafter"/>
</dbReference>
<keyword evidence="1" id="KW-0547">Nucleotide-binding</keyword>
<protein>
    <recommendedName>
        <fullName evidence="7">C2H2-type domain-containing protein</fullName>
    </recommendedName>
</protein>
<proteinExistence type="predicted"/>
<dbReference type="EnsemblMetazoa" id="AAEL021302-RA">
    <property type="protein sequence ID" value="AAEL021302-PA"/>
    <property type="gene ID" value="AAEL021302"/>
</dbReference>
<organism evidence="8 9">
    <name type="scientific">Aedes aegypti</name>
    <name type="common">Yellowfever mosquito</name>
    <name type="synonym">Culex aegypti</name>
    <dbReference type="NCBI Taxonomy" id="7159"/>
    <lineage>
        <taxon>Eukaryota</taxon>
        <taxon>Metazoa</taxon>
        <taxon>Ecdysozoa</taxon>
        <taxon>Arthropoda</taxon>
        <taxon>Hexapoda</taxon>
        <taxon>Insecta</taxon>
        <taxon>Pterygota</taxon>
        <taxon>Neoptera</taxon>
        <taxon>Endopterygota</taxon>
        <taxon>Diptera</taxon>
        <taxon>Nematocera</taxon>
        <taxon>Culicoidea</taxon>
        <taxon>Culicidae</taxon>
        <taxon>Culicinae</taxon>
        <taxon>Aedini</taxon>
        <taxon>Aedes</taxon>
        <taxon>Stegomyia</taxon>
    </lineage>
</organism>
<feature type="region of interest" description="Disordered" evidence="6">
    <location>
        <begin position="948"/>
        <end position="967"/>
    </location>
</feature>
<dbReference type="InterPro" id="IPR027417">
    <property type="entry name" value="P-loop_NTPase"/>
</dbReference>
<accession>A0A6I8TZ94</accession>
<dbReference type="InterPro" id="IPR013087">
    <property type="entry name" value="Znf_C2H2_type"/>
</dbReference>
<evidence type="ECO:0000256" key="4">
    <source>
        <dbReference type="ARBA" id="ARBA00022840"/>
    </source>
</evidence>
<feature type="compositionally biased region" description="Polar residues" evidence="6">
    <location>
        <begin position="67"/>
        <end position="94"/>
    </location>
</feature>
<dbReference type="InterPro" id="IPR026122">
    <property type="entry name" value="MOV-10/SDE3_DEXXQ/H-box"/>
</dbReference>
<dbReference type="SUPFAM" id="SSF52540">
    <property type="entry name" value="P-loop containing nucleoside triphosphate hydrolases"/>
    <property type="match status" value="1"/>
</dbReference>
<dbReference type="PANTHER" id="PTHR10887:SF419">
    <property type="entry name" value="RNA HELICASE MOV10L1"/>
    <property type="match status" value="1"/>
</dbReference>